<dbReference type="CDD" id="cd12913">
    <property type="entry name" value="PDC1_MCP_like"/>
    <property type="match status" value="1"/>
</dbReference>
<comment type="subcellular location">
    <subcellularLocation>
        <location evidence="1">Cell membrane</location>
    </subcellularLocation>
</comment>
<feature type="transmembrane region" description="Helical" evidence="8">
    <location>
        <begin position="13"/>
        <end position="33"/>
    </location>
</feature>
<dbReference type="EMBL" id="AP019400">
    <property type="protein sequence ID" value="BBI35768.1"/>
    <property type="molecule type" value="Genomic_DNA"/>
</dbReference>
<organism evidence="11 12">
    <name type="scientific">Cohnella abietis</name>
    <dbReference type="NCBI Taxonomy" id="2507935"/>
    <lineage>
        <taxon>Bacteria</taxon>
        <taxon>Bacillati</taxon>
        <taxon>Bacillota</taxon>
        <taxon>Bacilli</taxon>
        <taxon>Bacillales</taxon>
        <taxon>Paenibacillaceae</taxon>
        <taxon>Cohnella</taxon>
    </lineage>
</organism>
<dbReference type="Pfam" id="PF00672">
    <property type="entry name" value="HAMP"/>
    <property type="match status" value="1"/>
</dbReference>
<dbReference type="PANTHER" id="PTHR32089">
    <property type="entry name" value="METHYL-ACCEPTING CHEMOTAXIS PROTEIN MCPB"/>
    <property type="match status" value="1"/>
</dbReference>
<evidence type="ECO:0000259" key="9">
    <source>
        <dbReference type="PROSITE" id="PS50111"/>
    </source>
</evidence>
<keyword evidence="3 8" id="KW-0472">Membrane</keyword>
<dbReference type="GO" id="GO:0006935">
    <property type="term" value="P:chemotaxis"/>
    <property type="evidence" value="ECO:0007669"/>
    <property type="project" value="UniProtKB-ARBA"/>
</dbReference>
<dbReference type="SMART" id="SM00283">
    <property type="entry name" value="MA"/>
    <property type="match status" value="1"/>
</dbReference>
<sequence length="663" mass="71937">MAWYKRLGLAWKLGGAVTLTVAVVFLILVSVNLSQLRSITVSKGEIEAKHEGSHFARKFQSELDRIDSMLSSLSVSLLEAKDRKNMSREQVVQLLQHSLEARPGIMGVYTIWEPNAFDEKDKSNMEKTPYDDDTGRLIPYAVRNGEGIIIEPVRDYDTEAATFYSIPKKTKQTALTEPYWYKVDGIDTMIASISYPILNPDGRFLGVIGADLSLDSLVKEVAASKPNEGYVTIVSDGGHYVANGNVKEKATEPYYDQAIFNEVKQGMEKVYNKDANGKEVLRNFEQIKLGNSSVTWFVETVVPKSYIMKDYQASMVTSLIISLIAIAGIIIILIVIVRLMVIRNINAVVSLSQQVADGNLSRKLTVRSGDEFGKLSALLNQMIESLRALIGQTVIASNSVTGAASEISSTTEEVARGSLQQAESARTAVELIKELSQAVNTVAQRAQNTAELTEKTNEGAIAGGKAVQASINSMERLTNKMTELEKDSNNIGEIIDVITEISEQTNLLALNAAIEAARAGEQGRGFAVVADEVRKLAERSGVATKQIGAIIRGMQDSTQVSINHVAETSLLSKQTGESLERIVAMVGEVSRQAEDIAAASEEQAAQSLEVMQHIESIAAICEQTAAAAEQTASSSESLDSLARDLNGNVMKFQLDGSSDSSHS</sequence>
<feature type="domain" description="Methyl-accepting transducer" evidence="9">
    <location>
        <begin position="396"/>
        <end position="639"/>
    </location>
</feature>
<feature type="transmembrane region" description="Helical" evidence="8">
    <location>
        <begin position="316"/>
        <end position="341"/>
    </location>
</feature>
<dbReference type="RefSeq" id="WP_130614714.1">
    <property type="nucleotide sequence ID" value="NZ_AP019400.1"/>
</dbReference>
<keyword evidence="8" id="KW-0812">Transmembrane</keyword>
<dbReference type="GO" id="GO:0007165">
    <property type="term" value="P:signal transduction"/>
    <property type="evidence" value="ECO:0007669"/>
    <property type="project" value="UniProtKB-KW"/>
</dbReference>
<dbReference type="PROSITE" id="PS50885">
    <property type="entry name" value="HAMP"/>
    <property type="match status" value="1"/>
</dbReference>
<evidence type="ECO:0000313" key="12">
    <source>
        <dbReference type="Proteomes" id="UP000289856"/>
    </source>
</evidence>
<evidence type="ECO:0000259" key="10">
    <source>
        <dbReference type="PROSITE" id="PS50885"/>
    </source>
</evidence>
<dbReference type="SMART" id="SM00304">
    <property type="entry name" value="HAMP"/>
    <property type="match status" value="2"/>
</dbReference>
<feature type="coiled-coil region" evidence="7">
    <location>
        <begin position="467"/>
        <end position="494"/>
    </location>
</feature>
<dbReference type="KEGG" id="cohn:KCTCHS21_51670"/>
<evidence type="ECO:0000256" key="4">
    <source>
        <dbReference type="ARBA" id="ARBA00023224"/>
    </source>
</evidence>
<dbReference type="AlphaFoldDB" id="A0A3T1DCT2"/>
<comment type="similarity">
    <text evidence="5">Belongs to the methyl-accepting chemotaxis (MCP) protein family.</text>
</comment>
<keyword evidence="8" id="KW-1133">Transmembrane helix</keyword>
<keyword evidence="2" id="KW-1003">Cell membrane</keyword>
<keyword evidence="7" id="KW-0175">Coiled coil</keyword>
<evidence type="ECO:0000256" key="7">
    <source>
        <dbReference type="SAM" id="Coils"/>
    </source>
</evidence>
<evidence type="ECO:0000256" key="5">
    <source>
        <dbReference type="ARBA" id="ARBA00029447"/>
    </source>
</evidence>
<dbReference type="CDD" id="cd06225">
    <property type="entry name" value="HAMP"/>
    <property type="match status" value="1"/>
</dbReference>
<gene>
    <name evidence="11" type="ORF">KCTCHS21_51670</name>
</gene>
<keyword evidence="4 6" id="KW-0807">Transducer</keyword>
<dbReference type="GO" id="GO:0005886">
    <property type="term" value="C:plasma membrane"/>
    <property type="evidence" value="ECO:0007669"/>
    <property type="project" value="UniProtKB-SubCell"/>
</dbReference>
<evidence type="ECO:0000256" key="6">
    <source>
        <dbReference type="PROSITE-ProRule" id="PRU00284"/>
    </source>
</evidence>
<accession>A0A3T1DCT2</accession>
<dbReference type="Proteomes" id="UP000289856">
    <property type="component" value="Chromosome"/>
</dbReference>
<dbReference type="SUPFAM" id="SSF58104">
    <property type="entry name" value="Methyl-accepting chemotaxis protein (MCP) signaling domain"/>
    <property type="match status" value="1"/>
</dbReference>
<evidence type="ECO:0000256" key="1">
    <source>
        <dbReference type="ARBA" id="ARBA00004236"/>
    </source>
</evidence>
<dbReference type="Gene3D" id="3.30.450.20">
    <property type="entry name" value="PAS domain"/>
    <property type="match status" value="2"/>
</dbReference>
<dbReference type="InterPro" id="IPR003660">
    <property type="entry name" value="HAMP_dom"/>
</dbReference>
<feature type="domain" description="HAMP" evidence="10">
    <location>
        <begin position="339"/>
        <end position="391"/>
    </location>
</feature>
<dbReference type="PROSITE" id="PS50111">
    <property type="entry name" value="CHEMOTAXIS_TRANSDUC_2"/>
    <property type="match status" value="1"/>
</dbReference>
<evidence type="ECO:0000256" key="3">
    <source>
        <dbReference type="ARBA" id="ARBA00023136"/>
    </source>
</evidence>
<dbReference type="FunFam" id="1.10.287.950:FF:000001">
    <property type="entry name" value="Methyl-accepting chemotaxis sensory transducer"/>
    <property type="match status" value="1"/>
</dbReference>
<evidence type="ECO:0000256" key="8">
    <source>
        <dbReference type="SAM" id="Phobius"/>
    </source>
</evidence>
<proteinExistence type="inferred from homology"/>
<dbReference type="Gene3D" id="1.10.287.950">
    <property type="entry name" value="Methyl-accepting chemotaxis protein"/>
    <property type="match status" value="1"/>
</dbReference>
<dbReference type="Pfam" id="PF22673">
    <property type="entry name" value="MCP-like_PDC_1"/>
    <property type="match status" value="1"/>
</dbReference>
<dbReference type="CDD" id="cd11386">
    <property type="entry name" value="MCP_signal"/>
    <property type="match status" value="1"/>
</dbReference>
<dbReference type="Pfam" id="PF00015">
    <property type="entry name" value="MCPsignal"/>
    <property type="match status" value="1"/>
</dbReference>
<reference evidence="11 12" key="1">
    <citation type="submission" date="2019-01" db="EMBL/GenBank/DDBJ databases">
        <title>Complete genome sequence of Cohnella hallensis HS21 isolated from Korean fir (Abies koreana) rhizospheric soil.</title>
        <authorList>
            <person name="Jiang L."/>
            <person name="Kang S.W."/>
            <person name="Kim S."/>
            <person name="Jung J."/>
            <person name="Kim C.Y."/>
            <person name="Kim D.H."/>
            <person name="Kim S.W."/>
            <person name="Lee J."/>
        </authorList>
    </citation>
    <scope>NUCLEOTIDE SEQUENCE [LARGE SCALE GENOMIC DNA]</scope>
    <source>
        <strain evidence="11 12">HS21</strain>
    </source>
</reference>
<protein>
    <submittedName>
        <fullName evidence="11">Methyl-accepting chemotaxis protein</fullName>
    </submittedName>
</protein>
<evidence type="ECO:0000313" key="11">
    <source>
        <dbReference type="EMBL" id="BBI35768.1"/>
    </source>
</evidence>
<keyword evidence="12" id="KW-1185">Reference proteome</keyword>
<dbReference type="InterPro" id="IPR004089">
    <property type="entry name" value="MCPsignal_dom"/>
</dbReference>
<dbReference type="PANTHER" id="PTHR32089:SF112">
    <property type="entry name" value="LYSOZYME-LIKE PROTEIN-RELATED"/>
    <property type="match status" value="1"/>
</dbReference>
<name>A0A3T1DCT2_9BACL</name>
<evidence type="ECO:0000256" key="2">
    <source>
        <dbReference type="ARBA" id="ARBA00022475"/>
    </source>
</evidence>
<dbReference type="OrthoDB" id="9760371at2"/>